<dbReference type="Proteomes" id="UP000193240">
    <property type="component" value="Unassembled WGS sequence"/>
</dbReference>
<proteinExistence type="predicted"/>
<gene>
    <name evidence="2" type="ORF">B5807_02825</name>
</gene>
<protein>
    <submittedName>
        <fullName evidence="2">Uncharacterized protein</fullName>
    </submittedName>
</protein>
<name>A0A1Y2MAN3_EPING</name>
<feature type="region of interest" description="Disordered" evidence="1">
    <location>
        <begin position="1"/>
        <end position="52"/>
    </location>
</feature>
<sequence>MNPPAHLRSESAGSQPNDKDEDDDDGKRRDDDRDKGKGKDKAEDVIEYGKQEPKYTDTEYRALADRIEAVLWQGQTPRCDLVELARARSPPNRRFSPLEEYVRELFNDPILILGLEAGFDTPKWRPVGPENLWLTKRYPELAERNDEWGLGLLHLDENSEVRSIKPTKRAEDGDLLWYWDTAHVRRGGDGHL</sequence>
<keyword evidence="3" id="KW-1185">Reference proteome</keyword>
<evidence type="ECO:0000256" key="1">
    <source>
        <dbReference type="SAM" id="MobiDB-lite"/>
    </source>
</evidence>
<feature type="compositionally biased region" description="Basic and acidic residues" evidence="1">
    <location>
        <begin position="25"/>
        <end position="52"/>
    </location>
</feature>
<organism evidence="2 3">
    <name type="scientific">Epicoccum nigrum</name>
    <name type="common">Soil fungus</name>
    <name type="synonym">Epicoccum purpurascens</name>
    <dbReference type="NCBI Taxonomy" id="105696"/>
    <lineage>
        <taxon>Eukaryota</taxon>
        <taxon>Fungi</taxon>
        <taxon>Dikarya</taxon>
        <taxon>Ascomycota</taxon>
        <taxon>Pezizomycotina</taxon>
        <taxon>Dothideomycetes</taxon>
        <taxon>Pleosporomycetidae</taxon>
        <taxon>Pleosporales</taxon>
        <taxon>Pleosporineae</taxon>
        <taxon>Didymellaceae</taxon>
        <taxon>Epicoccum</taxon>
    </lineage>
</organism>
<evidence type="ECO:0000313" key="2">
    <source>
        <dbReference type="EMBL" id="OSS52859.1"/>
    </source>
</evidence>
<dbReference type="InParanoid" id="A0A1Y2MAN3"/>
<dbReference type="EMBL" id="KZ107839">
    <property type="protein sequence ID" value="OSS52859.1"/>
    <property type="molecule type" value="Genomic_DNA"/>
</dbReference>
<accession>A0A1Y2MAN3</accession>
<evidence type="ECO:0000313" key="3">
    <source>
        <dbReference type="Proteomes" id="UP000193240"/>
    </source>
</evidence>
<reference evidence="2 3" key="1">
    <citation type="journal article" date="2017" name="Genome Announc.">
        <title>Genome sequence of the saprophytic ascomycete Epicoccum nigrum ICMP 19927 strain isolated from New Zealand.</title>
        <authorList>
            <person name="Fokin M."/>
            <person name="Fleetwood D."/>
            <person name="Weir B.S."/>
            <person name="Villas-Boas S.G."/>
        </authorList>
    </citation>
    <scope>NUCLEOTIDE SEQUENCE [LARGE SCALE GENOMIC DNA]</scope>
    <source>
        <strain evidence="2 3">ICMP 19927</strain>
    </source>
</reference>
<dbReference type="AlphaFoldDB" id="A0A1Y2MAN3"/>